<dbReference type="EMBL" id="KY684085">
    <property type="protein sequence ID" value="ARF09548.1"/>
    <property type="molecule type" value="Genomic_DNA"/>
</dbReference>
<evidence type="ECO:0008006" key="3">
    <source>
        <dbReference type="Google" id="ProtNLM"/>
    </source>
</evidence>
<keyword evidence="1" id="KW-0472">Membrane</keyword>
<feature type="transmembrane region" description="Helical" evidence="1">
    <location>
        <begin position="6"/>
        <end position="23"/>
    </location>
</feature>
<evidence type="ECO:0000313" key="2">
    <source>
        <dbReference type="EMBL" id="ARF09548.1"/>
    </source>
</evidence>
<name>A0A1V0SD21_9VIRU</name>
<keyword evidence="1" id="KW-1133">Transmembrane helix</keyword>
<organism evidence="2">
    <name type="scientific">Indivirus ILV1</name>
    <dbReference type="NCBI Taxonomy" id="1977633"/>
    <lineage>
        <taxon>Viruses</taxon>
        <taxon>Varidnaviria</taxon>
        <taxon>Bamfordvirae</taxon>
        <taxon>Nucleocytoviricota</taxon>
        <taxon>Megaviricetes</taxon>
        <taxon>Imitervirales</taxon>
        <taxon>Mimiviridae</taxon>
        <taxon>Klosneuvirinae</taxon>
        <taxon>Indivirus</taxon>
    </lineage>
</organism>
<proteinExistence type="predicted"/>
<protein>
    <recommendedName>
        <fullName evidence="3">DUF2784 family protein</fullName>
    </recommendedName>
</protein>
<accession>A0A1V0SD21</accession>
<gene>
    <name evidence="2" type="ORF">Indivirus_1_171</name>
</gene>
<evidence type="ECO:0000256" key="1">
    <source>
        <dbReference type="SAM" id="Phobius"/>
    </source>
</evidence>
<sequence>MLDILLKLITFLHTLFVIFVVITPFTNMNYFLMLHAIFLPFVMLHWICNDNTCVLTLIERNLRKKIYGKVDEEDCITCRLIEPVYDFRKNYATFSIIIYAITIGLWFISLGKLGYKYHTGNISDFTDLFTI</sequence>
<reference evidence="2" key="1">
    <citation type="journal article" date="2017" name="Science">
        <title>Giant viruses with an expanded complement of translation system components.</title>
        <authorList>
            <person name="Schulz F."/>
            <person name="Yutin N."/>
            <person name="Ivanova N.N."/>
            <person name="Ortega D.R."/>
            <person name="Lee T.K."/>
            <person name="Vierheilig J."/>
            <person name="Daims H."/>
            <person name="Horn M."/>
            <person name="Wagner M."/>
            <person name="Jensen G.J."/>
            <person name="Kyrpides N.C."/>
            <person name="Koonin E.V."/>
            <person name="Woyke T."/>
        </authorList>
    </citation>
    <scope>NUCLEOTIDE SEQUENCE</scope>
    <source>
        <strain evidence="2">ILV1</strain>
    </source>
</reference>
<feature type="transmembrane region" description="Helical" evidence="1">
    <location>
        <begin position="30"/>
        <end position="47"/>
    </location>
</feature>
<feature type="transmembrane region" description="Helical" evidence="1">
    <location>
        <begin position="91"/>
        <end position="108"/>
    </location>
</feature>
<keyword evidence="1" id="KW-0812">Transmembrane</keyword>